<organism evidence="2 3">
    <name type="scientific">Halorubellus litoreus</name>
    <dbReference type="NCBI Taxonomy" id="755308"/>
    <lineage>
        <taxon>Archaea</taxon>
        <taxon>Methanobacteriati</taxon>
        <taxon>Methanobacteriota</taxon>
        <taxon>Stenosarchaea group</taxon>
        <taxon>Halobacteria</taxon>
        <taxon>Halobacteriales</taxon>
        <taxon>Halorubellaceae</taxon>
        <taxon>Halorubellus</taxon>
    </lineage>
</organism>
<name>A0ABD5VFS8_9EURY</name>
<dbReference type="Gene3D" id="3.40.50.620">
    <property type="entry name" value="HUPs"/>
    <property type="match status" value="1"/>
</dbReference>
<proteinExistence type="predicted"/>
<dbReference type="SUPFAM" id="SSF52402">
    <property type="entry name" value="Adenine nucleotide alpha hydrolases-like"/>
    <property type="match status" value="1"/>
</dbReference>
<accession>A0ABD5VFS8</accession>
<dbReference type="InterPro" id="IPR006016">
    <property type="entry name" value="UspA"/>
</dbReference>
<dbReference type="Proteomes" id="UP001596395">
    <property type="component" value="Unassembled WGS sequence"/>
</dbReference>
<evidence type="ECO:0000259" key="1">
    <source>
        <dbReference type="Pfam" id="PF00582"/>
    </source>
</evidence>
<comment type="caution">
    <text evidence="2">The sequence shown here is derived from an EMBL/GenBank/DDBJ whole genome shotgun (WGS) entry which is preliminary data.</text>
</comment>
<evidence type="ECO:0000313" key="3">
    <source>
        <dbReference type="Proteomes" id="UP001596395"/>
    </source>
</evidence>
<reference evidence="2 3" key="1">
    <citation type="journal article" date="2019" name="Int. J. Syst. Evol. Microbiol.">
        <title>The Global Catalogue of Microorganisms (GCM) 10K type strain sequencing project: providing services to taxonomists for standard genome sequencing and annotation.</title>
        <authorList>
            <consortium name="The Broad Institute Genomics Platform"/>
            <consortium name="The Broad Institute Genome Sequencing Center for Infectious Disease"/>
            <person name="Wu L."/>
            <person name="Ma J."/>
        </authorList>
    </citation>
    <scope>NUCLEOTIDE SEQUENCE [LARGE SCALE GENOMIC DNA]</scope>
    <source>
        <strain evidence="2 3">GX26</strain>
    </source>
</reference>
<protein>
    <submittedName>
        <fullName evidence="2">Universal stress protein</fullName>
    </submittedName>
</protein>
<sequence>MERGLVLVEQTVDHLDLLAEAVEHALGADADLVLLATITHDQFEDDTQMLETIGHLENTSYDTSSVLDRAVADVRSFVADEIPDDVDVTIVARATDDPGQALLDVGDEHGCDHAFVLGSHRSPTGKALFGDVAQQVALNFDGYVTLATQ</sequence>
<dbReference type="Pfam" id="PF00582">
    <property type="entry name" value="Usp"/>
    <property type="match status" value="1"/>
</dbReference>
<keyword evidence="3" id="KW-1185">Reference proteome</keyword>
<gene>
    <name evidence="2" type="ORF">ACFQGB_15285</name>
</gene>
<evidence type="ECO:0000313" key="2">
    <source>
        <dbReference type="EMBL" id="MFC6954225.1"/>
    </source>
</evidence>
<dbReference type="InterPro" id="IPR014729">
    <property type="entry name" value="Rossmann-like_a/b/a_fold"/>
</dbReference>
<feature type="domain" description="UspA" evidence="1">
    <location>
        <begin position="5"/>
        <end position="141"/>
    </location>
</feature>
<dbReference type="RefSeq" id="WP_336351180.1">
    <property type="nucleotide sequence ID" value="NZ_JAZAQL010000003.1"/>
</dbReference>
<dbReference type="EMBL" id="JBHSXN010000003">
    <property type="protein sequence ID" value="MFC6954225.1"/>
    <property type="molecule type" value="Genomic_DNA"/>
</dbReference>
<dbReference type="AlphaFoldDB" id="A0ABD5VFS8"/>